<dbReference type="Proteomes" id="UP001162131">
    <property type="component" value="Unassembled WGS sequence"/>
</dbReference>
<reference evidence="1" key="1">
    <citation type="submission" date="2021-09" db="EMBL/GenBank/DDBJ databases">
        <authorList>
            <consortium name="AG Swart"/>
            <person name="Singh M."/>
            <person name="Singh A."/>
            <person name="Seah K."/>
            <person name="Emmerich C."/>
        </authorList>
    </citation>
    <scope>NUCLEOTIDE SEQUENCE</scope>
    <source>
        <strain evidence="1">ATCC30299</strain>
    </source>
</reference>
<keyword evidence="2" id="KW-1185">Reference proteome</keyword>
<gene>
    <name evidence="1" type="ORF">BSTOLATCC_MIC66123</name>
</gene>
<proteinExistence type="predicted"/>
<sequence length="69" mass="7504">MGGGREAHALITFPSRSINLDFSIHGLGLFLEVDSRGSKRNLHVAGENGCRNLVLKNANLVRLSAMKKD</sequence>
<accession>A0AAU9KQ19</accession>
<organism evidence="1 2">
    <name type="scientific">Blepharisma stoltei</name>
    <dbReference type="NCBI Taxonomy" id="1481888"/>
    <lineage>
        <taxon>Eukaryota</taxon>
        <taxon>Sar</taxon>
        <taxon>Alveolata</taxon>
        <taxon>Ciliophora</taxon>
        <taxon>Postciliodesmatophora</taxon>
        <taxon>Heterotrichea</taxon>
        <taxon>Heterotrichida</taxon>
        <taxon>Blepharismidae</taxon>
        <taxon>Blepharisma</taxon>
    </lineage>
</organism>
<evidence type="ECO:0000313" key="2">
    <source>
        <dbReference type="Proteomes" id="UP001162131"/>
    </source>
</evidence>
<comment type="caution">
    <text evidence="1">The sequence shown here is derived from an EMBL/GenBank/DDBJ whole genome shotgun (WGS) entry which is preliminary data.</text>
</comment>
<dbReference type="AlphaFoldDB" id="A0AAU9KQ19"/>
<evidence type="ECO:0000313" key="1">
    <source>
        <dbReference type="EMBL" id="CAG9336242.1"/>
    </source>
</evidence>
<protein>
    <submittedName>
        <fullName evidence="1">Uncharacterized protein</fullName>
    </submittedName>
</protein>
<name>A0AAU9KQ19_9CILI</name>
<dbReference type="EMBL" id="CAJZBQ010000064">
    <property type="protein sequence ID" value="CAG9336242.1"/>
    <property type="molecule type" value="Genomic_DNA"/>
</dbReference>